<gene>
    <name evidence="4" type="ORF">SAMN02744645_1398</name>
</gene>
<dbReference type="PIRSF" id="PIRSF037031">
    <property type="entry name" value="Redox_disulphide_2"/>
    <property type="match status" value="1"/>
</dbReference>
<keyword evidence="2" id="KW-0676">Redox-active center</keyword>
<name>A0A1M5MNS8_9GAMM</name>
<dbReference type="Proteomes" id="UP000184000">
    <property type="component" value="Unassembled WGS sequence"/>
</dbReference>
<keyword evidence="2" id="KW-1015">Disulfide bond</keyword>
<evidence type="ECO:0000313" key="4">
    <source>
        <dbReference type="EMBL" id="SHG79050.1"/>
    </source>
</evidence>
<dbReference type="SUPFAM" id="SSF52833">
    <property type="entry name" value="Thioredoxin-like"/>
    <property type="match status" value="1"/>
</dbReference>
<evidence type="ECO:0000259" key="3">
    <source>
        <dbReference type="Pfam" id="PF13192"/>
    </source>
</evidence>
<dbReference type="RefSeq" id="WP_073299799.1">
    <property type="nucleotide sequence ID" value="NZ_FQXA01000002.1"/>
</dbReference>
<dbReference type="Pfam" id="PF13192">
    <property type="entry name" value="Thioredoxin_3"/>
    <property type="match status" value="1"/>
</dbReference>
<feature type="active site" description="Nucleophile" evidence="1">
    <location>
        <position position="10"/>
    </location>
</feature>
<dbReference type="AlphaFoldDB" id="A0A1M5MNS8"/>
<feature type="disulfide bond" description="Redox-active" evidence="2">
    <location>
        <begin position="10"/>
        <end position="13"/>
    </location>
</feature>
<dbReference type="EMBL" id="FQXA01000002">
    <property type="protein sequence ID" value="SHG79050.1"/>
    <property type="molecule type" value="Genomic_DNA"/>
</dbReference>
<evidence type="ECO:0000256" key="1">
    <source>
        <dbReference type="PIRSR" id="PIRSR037031-50"/>
    </source>
</evidence>
<dbReference type="InterPro" id="IPR012336">
    <property type="entry name" value="Thioredoxin-like_fold"/>
</dbReference>
<sequence length="78" mass="8248">MIIKILGTGCKKCVALTENAQQAVSDLGIEAQIVKVTDMAEIAAHGVMSTPALAVDDKVVSMGKVLTPNEIERLLQAR</sequence>
<dbReference type="GeneID" id="98638215"/>
<dbReference type="InterPro" id="IPR036249">
    <property type="entry name" value="Thioredoxin-like_sf"/>
</dbReference>
<reference evidence="4 5" key="1">
    <citation type="submission" date="2016-11" db="EMBL/GenBank/DDBJ databases">
        <authorList>
            <person name="Jaros S."/>
            <person name="Januszkiewicz K."/>
            <person name="Wedrychowicz H."/>
        </authorList>
    </citation>
    <scope>NUCLEOTIDE SEQUENCE [LARGE SCALE GENOMIC DNA]</scope>
    <source>
        <strain evidence="4 5">DSM 18231</strain>
    </source>
</reference>
<organism evidence="4 5">
    <name type="scientific">Stutzerimonas xanthomarina DSM 18231</name>
    <dbReference type="NCBI Taxonomy" id="1403346"/>
    <lineage>
        <taxon>Bacteria</taxon>
        <taxon>Pseudomonadati</taxon>
        <taxon>Pseudomonadota</taxon>
        <taxon>Gammaproteobacteria</taxon>
        <taxon>Pseudomonadales</taxon>
        <taxon>Pseudomonadaceae</taxon>
        <taxon>Stutzerimonas</taxon>
    </lineage>
</organism>
<dbReference type="Gene3D" id="3.40.30.10">
    <property type="entry name" value="Glutaredoxin"/>
    <property type="match status" value="1"/>
</dbReference>
<feature type="active site" description="Nucleophile" evidence="1">
    <location>
        <position position="13"/>
    </location>
</feature>
<protein>
    <submittedName>
        <fullName evidence="4">Small redox-active disulfide protein 2</fullName>
    </submittedName>
</protein>
<dbReference type="NCBIfam" id="TIGR00412">
    <property type="entry name" value="redox_disulf_2"/>
    <property type="match status" value="1"/>
</dbReference>
<proteinExistence type="predicted"/>
<evidence type="ECO:0000313" key="5">
    <source>
        <dbReference type="Proteomes" id="UP000184000"/>
    </source>
</evidence>
<dbReference type="PANTHER" id="PTHR36450">
    <property type="entry name" value="THIOREDOXIN"/>
    <property type="match status" value="1"/>
</dbReference>
<dbReference type="PANTHER" id="PTHR36450:SF1">
    <property type="entry name" value="THIOREDOXIN"/>
    <property type="match status" value="1"/>
</dbReference>
<accession>A0A1M5MNS8</accession>
<feature type="domain" description="Thioredoxin-like fold" evidence="3">
    <location>
        <begin position="1"/>
        <end position="76"/>
    </location>
</feature>
<dbReference type="InterPro" id="IPR005243">
    <property type="entry name" value="THIRX-like_proc"/>
</dbReference>
<evidence type="ECO:0000256" key="2">
    <source>
        <dbReference type="PIRSR" id="PIRSR037031-51"/>
    </source>
</evidence>